<evidence type="ECO:0000259" key="1">
    <source>
        <dbReference type="Pfam" id="PF13511"/>
    </source>
</evidence>
<dbReference type="AlphaFoldDB" id="A0A3B0WFU0"/>
<evidence type="ECO:0000313" key="2">
    <source>
        <dbReference type="EMBL" id="VAW54878.1"/>
    </source>
</evidence>
<dbReference type="EMBL" id="UOFE01000044">
    <property type="protein sequence ID" value="VAW54878.1"/>
    <property type="molecule type" value="Genomic_DNA"/>
</dbReference>
<name>A0A3B0WFU0_9ZZZZ</name>
<dbReference type="InterPro" id="IPR025392">
    <property type="entry name" value="DUF4124"/>
</dbReference>
<sequence>MKSTIINSVLTVLLVLGFSSHAGLYKGLDAKGNVVYSDKPFDNAEIMTPPPISVVDALKIKPKPVAEKEDTEEKETKYTRFSISSPKNDQTIWNESQLVVTTKLTPALNTTLGHTTWLIMDGKALIKKSQSTSLLIGRADRGTHTIQVQIRDKKGKILKRTKSITVYIKNTVVPRPSPR</sequence>
<reference evidence="2" key="1">
    <citation type="submission" date="2018-06" db="EMBL/GenBank/DDBJ databases">
        <authorList>
            <person name="Zhirakovskaya E."/>
        </authorList>
    </citation>
    <scope>NUCLEOTIDE SEQUENCE</scope>
</reference>
<gene>
    <name evidence="2" type="ORF">MNBD_GAMMA05-1836</name>
</gene>
<proteinExistence type="predicted"/>
<organism evidence="2">
    <name type="scientific">hydrothermal vent metagenome</name>
    <dbReference type="NCBI Taxonomy" id="652676"/>
    <lineage>
        <taxon>unclassified sequences</taxon>
        <taxon>metagenomes</taxon>
        <taxon>ecological metagenomes</taxon>
    </lineage>
</organism>
<accession>A0A3B0WFU0</accession>
<dbReference type="Pfam" id="PF13511">
    <property type="entry name" value="DUF4124"/>
    <property type="match status" value="1"/>
</dbReference>
<protein>
    <recommendedName>
        <fullName evidence="1">DUF4124 domain-containing protein</fullName>
    </recommendedName>
</protein>
<feature type="domain" description="DUF4124" evidence="1">
    <location>
        <begin position="13"/>
        <end position="71"/>
    </location>
</feature>